<keyword evidence="2" id="KW-1185">Reference proteome</keyword>
<reference evidence="1" key="1">
    <citation type="submission" date="2020-11" db="EMBL/GenBank/DDBJ databases">
        <authorList>
            <consortium name="DOE Joint Genome Institute"/>
            <person name="Ahrendt S."/>
            <person name="Riley R."/>
            <person name="Andreopoulos W."/>
            <person name="Labutti K."/>
            <person name="Pangilinan J."/>
            <person name="Ruiz-Duenas F.J."/>
            <person name="Barrasa J.M."/>
            <person name="Sanchez-Garcia M."/>
            <person name="Camarero S."/>
            <person name="Miyauchi S."/>
            <person name="Serrano A."/>
            <person name="Linde D."/>
            <person name="Babiker R."/>
            <person name="Drula E."/>
            <person name="Ayuso-Fernandez I."/>
            <person name="Pacheco R."/>
            <person name="Padilla G."/>
            <person name="Ferreira P."/>
            <person name="Barriuso J."/>
            <person name="Kellner H."/>
            <person name="Castanera R."/>
            <person name="Alfaro M."/>
            <person name="Ramirez L."/>
            <person name="Pisabarro A.G."/>
            <person name="Kuo A."/>
            <person name="Tritt A."/>
            <person name="Lipzen A."/>
            <person name="He G."/>
            <person name="Yan M."/>
            <person name="Ng V."/>
            <person name="Cullen D."/>
            <person name="Martin F."/>
            <person name="Rosso M.-N."/>
            <person name="Henrissat B."/>
            <person name="Hibbett D."/>
            <person name="Martinez A.T."/>
            <person name="Grigoriev I.V."/>
        </authorList>
    </citation>
    <scope>NUCLEOTIDE SEQUENCE</scope>
    <source>
        <strain evidence="1">CBS 506.95</strain>
    </source>
</reference>
<comment type="caution">
    <text evidence="1">The sequence shown here is derived from an EMBL/GenBank/DDBJ whole genome shotgun (WGS) entry which is preliminary data.</text>
</comment>
<dbReference type="GO" id="GO:0003993">
    <property type="term" value="F:acid phosphatase activity"/>
    <property type="evidence" value="ECO:0007669"/>
    <property type="project" value="TreeGrafter"/>
</dbReference>
<organism evidence="1 2">
    <name type="scientific">Crepidotus variabilis</name>
    <dbReference type="NCBI Taxonomy" id="179855"/>
    <lineage>
        <taxon>Eukaryota</taxon>
        <taxon>Fungi</taxon>
        <taxon>Dikarya</taxon>
        <taxon>Basidiomycota</taxon>
        <taxon>Agaricomycotina</taxon>
        <taxon>Agaricomycetes</taxon>
        <taxon>Agaricomycetidae</taxon>
        <taxon>Agaricales</taxon>
        <taxon>Agaricineae</taxon>
        <taxon>Crepidotaceae</taxon>
        <taxon>Crepidotus</taxon>
    </lineage>
</organism>
<accession>A0A9P6JLE6</accession>
<dbReference type="InterPro" id="IPR010036">
    <property type="entry name" value="MDP_1_eu_arc"/>
</dbReference>
<dbReference type="AlphaFoldDB" id="A0A9P6JLE6"/>
<name>A0A9P6JLE6_9AGAR</name>
<dbReference type="PANTHER" id="PTHR17901">
    <property type="entry name" value="MAGNESIUM-DEPENDENT PHOSPHATASE 1 MDP1"/>
    <property type="match status" value="1"/>
</dbReference>
<dbReference type="PANTHER" id="PTHR17901:SF14">
    <property type="entry name" value="MAGNESIUM-DEPENDENT PHOSPHATASE 1"/>
    <property type="match status" value="1"/>
</dbReference>
<proteinExistence type="predicted"/>
<gene>
    <name evidence="1" type="ORF">CPB83DRAFT_860885</name>
</gene>
<dbReference type="Gene3D" id="3.40.50.1000">
    <property type="entry name" value="HAD superfamily/HAD-like"/>
    <property type="match status" value="1"/>
</dbReference>
<dbReference type="OrthoDB" id="2865258at2759"/>
<dbReference type="Pfam" id="PF12689">
    <property type="entry name" value="Acid_PPase"/>
    <property type="match status" value="1"/>
</dbReference>
<sequence length="409" mass="47986">MSFPKVVGLDTDWTIWQGYLGHQGWGKGRGAHALSQDNIVRVDRQLLRDSTNQNNWIRVYNDIYKIVYDILKNGAKLAIVSRNTNKDMCDRALYYFNAPNPGDNNKEYSIIHLVTYDEIIDQSKVEHWRRIHGWSKEDYSEFLMFDDEAAHNGVRIELGVTFQQARNKQGLLWQVYQDGLNAWRRGKGVMIYPTPGFTPRRVHIGYSGLPSYWIYLVTHGEGSVEYKVPYRWGYALYVADHIEIAKYFCGWNGTWNVGGAGDKNYVCEIWVKDYDLFCRINKIFVPENIGKLPQMNNTNWSFEATGQNQEDRDRTISQWGVYTPYVLFSQHHWMNGMPNPNRRWTEMVVYTQIQRGIFDLVVLSDDQVKQASVNKPNPFPFRHQLKSWNITVPNETWNEFRSRGETDFF</sequence>
<protein>
    <submittedName>
        <fullName evidence="1">Acid phosphatase-domain-containing protein</fullName>
    </submittedName>
</protein>
<dbReference type="InterPro" id="IPR023214">
    <property type="entry name" value="HAD_sf"/>
</dbReference>
<evidence type="ECO:0000313" key="1">
    <source>
        <dbReference type="EMBL" id="KAF9524660.1"/>
    </source>
</evidence>
<dbReference type="EMBL" id="MU157895">
    <property type="protein sequence ID" value="KAF9524660.1"/>
    <property type="molecule type" value="Genomic_DNA"/>
</dbReference>
<evidence type="ECO:0000313" key="2">
    <source>
        <dbReference type="Proteomes" id="UP000807306"/>
    </source>
</evidence>
<dbReference type="Proteomes" id="UP000807306">
    <property type="component" value="Unassembled WGS sequence"/>
</dbReference>